<dbReference type="STRING" id="537013.CLOSTMETH_03762"/>
<dbReference type="Proteomes" id="UP000003340">
    <property type="component" value="Unassembled WGS sequence"/>
</dbReference>
<evidence type="ECO:0000313" key="2">
    <source>
        <dbReference type="Proteomes" id="UP000003340"/>
    </source>
</evidence>
<name>C0EIR7_9FIRM</name>
<dbReference type="HOGENOM" id="CLU_3214525_0_0_9"/>
<keyword evidence="2" id="KW-1185">Reference proteome</keyword>
<dbReference type="AlphaFoldDB" id="C0EIR7"/>
<sequence>MAGTCPLCSPYAGIIRIRFLGFRMRCTHSQQKAPRFLFFDLTQL</sequence>
<reference evidence="1 2" key="1">
    <citation type="submission" date="2009-01" db="EMBL/GenBank/DDBJ databases">
        <authorList>
            <person name="Fulton L."/>
            <person name="Clifton S."/>
            <person name="Fulton B."/>
            <person name="Xu J."/>
            <person name="Minx P."/>
            <person name="Pepin K.H."/>
            <person name="Johnson M."/>
            <person name="Bhonagiri V."/>
            <person name="Nash W.E."/>
            <person name="Mardis E.R."/>
            <person name="Wilson R.K."/>
        </authorList>
    </citation>
    <scope>NUCLEOTIDE SEQUENCE [LARGE SCALE GENOMIC DNA]</scope>
    <source>
        <strain evidence="1 2">DSM 5476</strain>
    </source>
</reference>
<dbReference type="EMBL" id="ACEC01000129">
    <property type="protein sequence ID" value="EEG28654.1"/>
    <property type="molecule type" value="Genomic_DNA"/>
</dbReference>
<accession>C0EIR7</accession>
<proteinExistence type="predicted"/>
<comment type="caution">
    <text evidence="1">The sequence shown here is derived from an EMBL/GenBank/DDBJ whole genome shotgun (WGS) entry which is preliminary data.</text>
</comment>
<organism evidence="1 2">
    <name type="scientific">[Clostridium] methylpentosum DSM 5476</name>
    <dbReference type="NCBI Taxonomy" id="537013"/>
    <lineage>
        <taxon>Bacteria</taxon>
        <taxon>Bacillati</taxon>
        <taxon>Bacillota</taxon>
        <taxon>Clostridia</taxon>
        <taxon>Eubacteriales</taxon>
        <taxon>Oscillospiraceae</taxon>
        <taxon>Oscillospiraceae incertae sedis</taxon>
    </lineage>
</organism>
<evidence type="ECO:0000313" key="1">
    <source>
        <dbReference type="EMBL" id="EEG28654.1"/>
    </source>
</evidence>
<protein>
    <submittedName>
        <fullName evidence="1">Uncharacterized protein</fullName>
    </submittedName>
</protein>
<reference evidence="1 2" key="2">
    <citation type="submission" date="2009-02" db="EMBL/GenBank/DDBJ databases">
        <title>Draft genome sequence of Clostridium methylpentosum (DSM 5476).</title>
        <authorList>
            <person name="Sudarsanam P."/>
            <person name="Ley R."/>
            <person name="Guruge J."/>
            <person name="Turnbaugh P.J."/>
            <person name="Mahowald M."/>
            <person name="Liep D."/>
            <person name="Gordon J."/>
        </authorList>
    </citation>
    <scope>NUCLEOTIDE SEQUENCE [LARGE SCALE GENOMIC DNA]</scope>
    <source>
        <strain evidence="1 2">DSM 5476</strain>
    </source>
</reference>
<gene>
    <name evidence="1" type="ORF">CLOSTMETH_03762</name>
</gene>